<dbReference type="Proteomes" id="UP001139502">
    <property type="component" value="Unassembled WGS sequence"/>
</dbReference>
<evidence type="ECO:0000313" key="1">
    <source>
        <dbReference type="EMBL" id="MCP3427164.1"/>
    </source>
</evidence>
<keyword evidence="2" id="KW-1185">Reference proteome</keyword>
<accession>A0A9X2KJR7</accession>
<evidence type="ECO:0000313" key="2">
    <source>
        <dbReference type="Proteomes" id="UP001139502"/>
    </source>
</evidence>
<dbReference type="AlphaFoldDB" id="A0A9X2KJR7"/>
<comment type="caution">
    <text evidence="1">The sequence shown here is derived from an EMBL/GenBank/DDBJ whole genome shotgun (WGS) entry which is preliminary data.</text>
</comment>
<name>A0A9X2KJR7_9MICC</name>
<protein>
    <submittedName>
        <fullName evidence="1">Uncharacterized protein</fullName>
    </submittedName>
</protein>
<dbReference type="EMBL" id="JANAFB010000056">
    <property type="protein sequence ID" value="MCP3427164.1"/>
    <property type="molecule type" value="Genomic_DNA"/>
</dbReference>
<sequence length="58" mass="5992">MSSWEAPGRAPTQLWTVRGMGHLVPAPHDLPASLGPGTRVLVAAEAIGGFFGLERPAG</sequence>
<organism evidence="1 2">
    <name type="scientific">Rothia santali</name>
    <dbReference type="NCBI Taxonomy" id="2949643"/>
    <lineage>
        <taxon>Bacteria</taxon>
        <taxon>Bacillati</taxon>
        <taxon>Actinomycetota</taxon>
        <taxon>Actinomycetes</taxon>
        <taxon>Micrococcales</taxon>
        <taxon>Micrococcaceae</taxon>
        <taxon>Rothia</taxon>
    </lineage>
</organism>
<gene>
    <name evidence="1" type="ORF">NBM05_14385</name>
</gene>
<proteinExistence type="predicted"/>
<dbReference type="RefSeq" id="WP_254168874.1">
    <property type="nucleotide sequence ID" value="NZ_JANAFB010000056.1"/>
</dbReference>
<reference evidence="1" key="1">
    <citation type="submission" date="2022-06" db="EMBL/GenBank/DDBJ databases">
        <title>Rothia sp. isolated from sandalwood seedling.</title>
        <authorList>
            <person name="Tuikhar N."/>
            <person name="Kirdat K."/>
            <person name="Thorat V."/>
            <person name="Swetha P."/>
            <person name="Padma S."/>
            <person name="Sundararaj R."/>
            <person name="Yadav A."/>
        </authorList>
    </citation>
    <scope>NUCLEOTIDE SEQUENCE</scope>
    <source>
        <strain evidence="1">AR01</strain>
    </source>
</reference>